<proteinExistence type="predicted"/>
<feature type="signal peptide" evidence="1">
    <location>
        <begin position="1"/>
        <end position="29"/>
    </location>
</feature>
<evidence type="ECO:0000256" key="1">
    <source>
        <dbReference type="SAM" id="SignalP"/>
    </source>
</evidence>
<dbReference type="Proteomes" id="UP001164963">
    <property type="component" value="Chromosome"/>
</dbReference>
<sequence>MLRHNAWRGVMVGATLAGLTAFGSGAATAAQADATPCHIDGYVCMTTNDIYTPTVYVADGDDYTFLRPTEVTTISNDTSKLYCVDAEYNLSVRPGETVTLPHTVTSLGPTSGGCLS</sequence>
<dbReference type="EMBL" id="CP098740">
    <property type="protein sequence ID" value="UZK55077.1"/>
    <property type="molecule type" value="Genomic_DNA"/>
</dbReference>
<dbReference type="RefSeq" id="WP_265542495.1">
    <property type="nucleotide sequence ID" value="NZ_CP098740.1"/>
</dbReference>
<feature type="chain" id="PRO_5047351553" description="Secreted protein" evidence="1">
    <location>
        <begin position="30"/>
        <end position="116"/>
    </location>
</feature>
<keyword evidence="1" id="KW-0732">Signal</keyword>
<accession>A0ABY6PSL4</accession>
<gene>
    <name evidence="2" type="ORF">NEH16_13875</name>
</gene>
<reference evidence="2" key="1">
    <citation type="journal article" date="2022" name="Front. Microbiol.">
        <title>Mirubactin C rescues the lethal effect of cell wall biosynthesis mutations in Bacillus subtilis.</title>
        <authorList>
            <person name="Kepplinger B."/>
            <person name="Wen X."/>
            <person name="Tyler A.R."/>
            <person name="Kim B.Y."/>
            <person name="Brown J."/>
            <person name="Banks P."/>
            <person name="Dashti Y."/>
            <person name="Mackenzie E.S."/>
            <person name="Wills C."/>
            <person name="Kawai Y."/>
            <person name="Waldron K.J."/>
            <person name="Allenby N.E.E."/>
            <person name="Wu L.J."/>
            <person name="Hall M.J."/>
            <person name="Errington J."/>
        </authorList>
    </citation>
    <scope>NUCLEOTIDE SEQUENCE</scope>
    <source>
        <strain evidence="2">MDA8-470</strain>
    </source>
</reference>
<name>A0ABY6PSL4_9ACTN</name>
<protein>
    <recommendedName>
        <fullName evidence="4">Secreted protein</fullName>
    </recommendedName>
</protein>
<organism evidence="2 3">
    <name type="scientific">Streptomyces drozdowiczii</name>
    <dbReference type="NCBI Taxonomy" id="202862"/>
    <lineage>
        <taxon>Bacteria</taxon>
        <taxon>Bacillati</taxon>
        <taxon>Actinomycetota</taxon>
        <taxon>Actinomycetes</taxon>
        <taxon>Kitasatosporales</taxon>
        <taxon>Streptomycetaceae</taxon>
        <taxon>Streptomyces</taxon>
    </lineage>
</organism>
<evidence type="ECO:0008006" key="4">
    <source>
        <dbReference type="Google" id="ProtNLM"/>
    </source>
</evidence>
<keyword evidence="3" id="KW-1185">Reference proteome</keyword>
<evidence type="ECO:0000313" key="3">
    <source>
        <dbReference type="Proteomes" id="UP001164963"/>
    </source>
</evidence>
<evidence type="ECO:0000313" key="2">
    <source>
        <dbReference type="EMBL" id="UZK55077.1"/>
    </source>
</evidence>